<dbReference type="InterPro" id="IPR036398">
    <property type="entry name" value="CA_dom_sf"/>
</dbReference>
<evidence type="ECO:0000256" key="2">
    <source>
        <dbReference type="ARBA" id="ARBA00002904"/>
    </source>
</evidence>
<evidence type="ECO:0000256" key="4">
    <source>
        <dbReference type="ARBA" id="ARBA00012925"/>
    </source>
</evidence>
<keyword evidence="5" id="KW-0479">Metal-binding</keyword>
<evidence type="ECO:0000259" key="9">
    <source>
        <dbReference type="PROSITE" id="PS51144"/>
    </source>
</evidence>
<evidence type="ECO:0000256" key="1">
    <source>
        <dbReference type="ARBA" id="ARBA00001947"/>
    </source>
</evidence>
<dbReference type="Gene3D" id="3.10.200.10">
    <property type="entry name" value="Alpha carbonic anhydrase"/>
    <property type="match status" value="1"/>
</dbReference>
<evidence type="ECO:0000256" key="3">
    <source>
        <dbReference type="ARBA" id="ARBA00010718"/>
    </source>
</evidence>
<dbReference type="GO" id="GO:0008270">
    <property type="term" value="F:zinc ion binding"/>
    <property type="evidence" value="ECO:0007669"/>
    <property type="project" value="InterPro"/>
</dbReference>
<keyword evidence="7 10" id="KW-0456">Lyase</keyword>
<dbReference type="InterPro" id="IPR023561">
    <property type="entry name" value="Carbonic_anhydrase_a-class"/>
</dbReference>
<dbReference type="InterPro" id="IPR041891">
    <property type="entry name" value="Alpha_CA_prokaryot-like"/>
</dbReference>
<dbReference type="SUPFAM" id="SSF51069">
    <property type="entry name" value="Carbonic anhydrase"/>
    <property type="match status" value="1"/>
</dbReference>
<evidence type="ECO:0000256" key="8">
    <source>
        <dbReference type="ARBA" id="ARBA00048348"/>
    </source>
</evidence>
<evidence type="ECO:0000256" key="7">
    <source>
        <dbReference type="ARBA" id="ARBA00023239"/>
    </source>
</evidence>
<evidence type="ECO:0000256" key="5">
    <source>
        <dbReference type="ARBA" id="ARBA00022723"/>
    </source>
</evidence>
<feature type="domain" description="Alpha-carbonic anhydrase" evidence="9">
    <location>
        <begin position="23"/>
        <end position="247"/>
    </location>
</feature>
<protein>
    <recommendedName>
        <fullName evidence="4">carbonic anhydrase</fullName>
        <ecNumber evidence="4">4.2.1.1</ecNumber>
    </recommendedName>
</protein>
<comment type="cofactor">
    <cofactor evidence="1">
        <name>Zn(2+)</name>
        <dbReference type="ChEBI" id="CHEBI:29105"/>
    </cofactor>
</comment>
<dbReference type="InterPro" id="IPR001148">
    <property type="entry name" value="CA_dom"/>
</dbReference>
<accession>A0A1W1BCF9</accession>
<dbReference type="InterPro" id="IPR018338">
    <property type="entry name" value="Carbonic_anhydrase_a-class_CS"/>
</dbReference>
<dbReference type="PROSITE" id="PS00162">
    <property type="entry name" value="ALPHA_CA_1"/>
    <property type="match status" value="1"/>
</dbReference>
<dbReference type="PANTHER" id="PTHR18952">
    <property type="entry name" value="CARBONIC ANHYDRASE"/>
    <property type="match status" value="1"/>
</dbReference>
<name>A0A1W1BCF9_9ZZZZ</name>
<sequence length="247" mass="28191">MKLSLIAGKFLVASSLFANAHGVHWGYTGKEGPEFWGDLNPKYSMCKKGRSQSPINITKKDTLITEGLEPIKFEYQTSAYEIVNNGHSIQVNIKDGSFIEIDGKKFKLKQFHFHSPSENRIEGKSFPLEAHFVHVAKDGSIAVVAVLFENGKENPYIKKIWEKMPKKEAKKSFELSAQDINKLLPKDKKYYRFSGSLTTPPCSEGVRWFVLKEYPEVSMEEVMEFTHTMHHANNRPTQPLNARKVLQ</sequence>
<dbReference type="CDD" id="cd03124">
    <property type="entry name" value="alpha_CA_prokaryotic_like"/>
    <property type="match status" value="1"/>
</dbReference>
<evidence type="ECO:0000256" key="6">
    <source>
        <dbReference type="ARBA" id="ARBA00022833"/>
    </source>
</evidence>
<reference evidence="10" key="1">
    <citation type="submission" date="2016-10" db="EMBL/GenBank/DDBJ databases">
        <authorList>
            <person name="de Groot N.N."/>
        </authorList>
    </citation>
    <scope>NUCLEOTIDE SEQUENCE</scope>
</reference>
<dbReference type="GO" id="GO:0004089">
    <property type="term" value="F:carbonate dehydratase activity"/>
    <property type="evidence" value="ECO:0007669"/>
    <property type="project" value="UniProtKB-EC"/>
</dbReference>
<organism evidence="10">
    <name type="scientific">hydrothermal vent metagenome</name>
    <dbReference type="NCBI Taxonomy" id="652676"/>
    <lineage>
        <taxon>unclassified sequences</taxon>
        <taxon>metagenomes</taxon>
        <taxon>ecological metagenomes</taxon>
    </lineage>
</organism>
<comment type="similarity">
    <text evidence="3">Belongs to the alpha-carbonic anhydrase family.</text>
</comment>
<dbReference type="EMBL" id="FPHB01000013">
    <property type="protein sequence ID" value="SFV51159.1"/>
    <property type="molecule type" value="Genomic_DNA"/>
</dbReference>
<dbReference type="PANTHER" id="PTHR18952:SF265">
    <property type="entry name" value="CARBONIC ANHYDRASE"/>
    <property type="match status" value="1"/>
</dbReference>
<comment type="function">
    <text evidence="2">Reversible hydration of carbon dioxide.</text>
</comment>
<dbReference type="SMART" id="SM01057">
    <property type="entry name" value="Carb_anhydrase"/>
    <property type="match status" value="1"/>
</dbReference>
<evidence type="ECO:0000313" key="10">
    <source>
        <dbReference type="EMBL" id="SFV51159.1"/>
    </source>
</evidence>
<dbReference type="AlphaFoldDB" id="A0A1W1BCF9"/>
<proteinExistence type="inferred from homology"/>
<comment type="catalytic activity">
    <reaction evidence="8">
        <text>hydrogencarbonate + H(+) = CO2 + H2O</text>
        <dbReference type="Rhea" id="RHEA:10748"/>
        <dbReference type="ChEBI" id="CHEBI:15377"/>
        <dbReference type="ChEBI" id="CHEBI:15378"/>
        <dbReference type="ChEBI" id="CHEBI:16526"/>
        <dbReference type="ChEBI" id="CHEBI:17544"/>
        <dbReference type="EC" id="4.2.1.1"/>
    </reaction>
</comment>
<gene>
    <name evidence="10" type="ORF">MNB_SM-7-139</name>
</gene>
<keyword evidence="6" id="KW-0862">Zinc</keyword>
<dbReference type="PROSITE" id="PS51144">
    <property type="entry name" value="ALPHA_CA_2"/>
    <property type="match status" value="1"/>
</dbReference>
<dbReference type="EC" id="4.2.1.1" evidence="4"/>
<dbReference type="Pfam" id="PF00194">
    <property type="entry name" value="Carb_anhydrase"/>
    <property type="match status" value="1"/>
</dbReference>